<dbReference type="Pfam" id="PF03702">
    <property type="entry name" value="AnmK"/>
    <property type="match status" value="1"/>
</dbReference>
<dbReference type="EMBL" id="CP062796">
    <property type="protein sequence ID" value="QUL99551.1"/>
    <property type="molecule type" value="Genomic_DNA"/>
</dbReference>
<dbReference type="GO" id="GO:0097175">
    <property type="term" value="P:1,6-anhydro-N-acetyl-beta-muramic acid catabolic process"/>
    <property type="evidence" value="ECO:0007669"/>
    <property type="project" value="UniProtKB-UniRule"/>
</dbReference>
<dbReference type="InterPro" id="IPR043129">
    <property type="entry name" value="ATPase_NBD"/>
</dbReference>
<keyword evidence="1 2" id="KW-0808">Transferase</keyword>
<dbReference type="CDD" id="cd24050">
    <property type="entry name" value="ASKHA_NBD_ANMK"/>
    <property type="match status" value="1"/>
</dbReference>
<comment type="pathway">
    <text evidence="1">Cell wall biogenesis; peptidoglycan recycling.</text>
</comment>
<dbReference type="GO" id="GO:0016773">
    <property type="term" value="F:phosphotransferase activity, alcohol group as acceptor"/>
    <property type="evidence" value="ECO:0007669"/>
    <property type="project" value="UniProtKB-UniRule"/>
</dbReference>
<dbReference type="AlphaFoldDB" id="A0AAT9LDU5"/>
<comment type="pathway">
    <text evidence="1">Amino-sugar metabolism; 1,6-anhydro-N-acetylmuramate degradation.</text>
</comment>
<dbReference type="PANTHER" id="PTHR30605">
    <property type="entry name" value="ANHYDRO-N-ACETYLMURAMIC ACID KINASE"/>
    <property type="match status" value="1"/>
</dbReference>
<dbReference type="KEGG" id="fcz:IMF26_02635"/>
<evidence type="ECO:0000313" key="2">
    <source>
        <dbReference type="EMBL" id="QUL99551.1"/>
    </source>
</evidence>
<keyword evidence="1" id="KW-0119">Carbohydrate metabolism</keyword>
<organism evidence="2">
    <name type="scientific">Candidatus Fermentithermobacillus carboniphilus</name>
    <dbReference type="NCBI Taxonomy" id="3085328"/>
    <lineage>
        <taxon>Bacteria</taxon>
        <taxon>Bacillati</taxon>
        <taxon>Bacillota</taxon>
        <taxon>Candidatus Fermentithermobacillia</taxon>
        <taxon>Candidatus Fermentithermobacillales</taxon>
        <taxon>Candidatus Fermentithermobacillaceae</taxon>
        <taxon>Candidatus Fermentithermobacillus</taxon>
    </lineage>
</organism>
<protein>
    <recommendedName>
        <fullName evidence="1">Anhydro-N-acetylmuramic acid kinase</fullName>
        <ecNumber evidence="1">2.7.1.170</ecNumber>
    </recommendedName>
    <alternativeName>
        <fullName evidence="1">AnhMurNAc kinase</fullName>
    </alternativeName>
</protein>
<dbReference type="GO" id="GO:0016301">
    <property type="term" value="F:kinase activity"/>
    <property type="evidence" value="ECO:0007669"/>
    <property type="project" value="UniProtKB-KW"/>
</dbReference>
<comment type="similarity">
    <text evidence="1">Belongs to the anhydro-N-acetylmuramic acid kinase family.</text>
</comment>
<reference evidence="2" key="1">
    <citation type="submission" date="2020-10" db="EMBL/GenBank/DDBJ databases">
        <authorList>
            <person name="Kadnikov V."/>
            <person name="Beletsky A.V."/>
            <person name="Mardanov A.V."/>
            <person name="Karnachuk O.V."/>
            <person name="Ravin N.V."/>
        </authorList>
    </citation>
    <scope>NUCLEOTIDE SEQUENCE</scope>
    <source>
        <strain evidence="2">Bu02</strain>
    </source>
</reference>
<keyword evidence="1" id="KW-0547">Nucleotide-binding</keyword>
<dbReference type="NCBIfam" id="NF007148">
    <property type="entry name" value="PRK09585.3-2"/>
    <property type="match status" value="1"/>
</dbReference>
<dbReference type="GO" id="GO:0009254">
    <property type="term" value="P:peptidoglycan turnover"/>
    <property type="evidence" value="ECO:0007669"/>
    <property type="project" value="UniProtKB-UniRule"/>
</dbReference>
<comment type="catalytic activity">
    <reaction evidence="1">
        <text>1,6-anhydro-N-acetyl-beta-muramate + ATP + H2O = N-acetyl-D-muramate 6-phosphate + ADP + H(+)</text>
        <dbReference type="Rhea" id="RHEA:24952"/>
        <dbReference type="ChEBI" id="CHEBI:15377"/>
        <dbReference type="ChEBI" id="CHEBI:15378"/>
        <dbReference type="ChEBI" id="CHEBI:30616"/>
        <dbReference type="ChEBI" id="CHEBI:58690"/>
        <dbReference type="ChEBI" id="CHEBI:58722"/>
        <dbReference type="ChEBI" id="CHEBI:456216"/>
        <dbReference type="EC" id="2.7.1.170"/>
    </reaction>
</comment>
<dbReference type="EC" id="2.7.1.170" evidence="1"/>
<sequence length="413" mass="44428">MSGTSADGVDAVLCELTGYGKKTSAKVVHMTSLEYPAPVRRLLLDKLQDLTLEEVARLNFYVGEIFAKAAVKCMEEARYDVSMVDAIASHGQTLIHLPNAENADLPVQATLQIGDISVIAQRTGILTIGDFRPADMAQGGQGAPLVPYADYVLFGHPEIGRIVQNIGGIANLTYLPPAPEPQDVVAFDTGPGNMVVDAIVQALTEGRMSMDIDGALAFSGKPDETFLSSLLEHPYFRKAPPKSTGRELFGSQYARAILEHYGLSGDWSARNTLSAKIERSPATPTEQAETVAARDVAGEMISDIVATASELTVRSIIGSYRQWIFTKGPVHEIIVGGGGAKNKYFMERLRQEVSCIVPNVKVLTHEDLGIPDKAKEALAFAILGNEFIGCFPNNLPSATGARRQVIMGKMALP</sequence>
<reference evidence="2" key="2">
    <citation type="journal article" date="2023" name="Biology">
        <title>Prokaryotic Life Associated with Coal-Fire Gas Vents Revealed by Metagenomics.</title>
        <authorList>
            <person name="Kadnikov V.V."/>
            <person name="Mardanov A.V."/>
            <person name="Beletsky A.V."/>
            <person name="Karnachuk O.V."/>
            <person name="Ravin N.V."/>
        </authorList>
    </citation>
    <scope>NUCLEOTIDE SEQUENCE</scope>
    <source>
        <strain evidence="2">Bu02</strain>
    </source>
</reference>
<name>A0AAT9LDU5_9FIRM</name>
<accession>A0AAT9LDU5</accession>
<dbReference type="HAMAP" id="MF_01270">
    <property type="entry name" value="AnhMurNAc_kinase"/>
    <property type="match status" value="1"/>
</dbReference>
<dbReference type="PANTHER" id="PTHR30605:SF0">
    <property type="entry name" value="ANHYDRO-N-ACETYLMURAMIC ACID KINASE"/>
    <property type="match status" value="1"/>
</dbReference>
<keyword evidence="1" id="KW-0067">ATP-binding</keyword>
<evidence type="ECO:0000256" key="1">
    <source>
        <dbReference type="HAMAP-Rule" id="MF_01270"/>
    </source>
</evidence>
<comment type="function">
    <text evidence="1">Catalyzes the specific phosphorylation of 1,6-anhydro-N-acetylmuramic acid (anhMurNAc) with the simultaneous cleavage of the 1,6-anhydro ring, generating MurNAc-6-P. Is required for the utilization of anhMurNAc either imported from the medium or derived from its own cell wall murein, and thus plays a role in cell wall recycling.</text>
</comment>
<dbReference type="GO" id="GO:0006040">
    <property type="term" value="P:amino sugar metabolic process"/>
    <property type="evidence" value="ECO:0007669"/>
    <property type="project" value="InterPro"/>
</dbReference>
<dbReference type="GO" id="GO:0005524">
    <property type="term" value="F:ATP binding"/>
    <property type="evidence" value="ECO:0007669"/>
    <property type="project" value="UniProtKB-UniRule"/>
</dbReference>
<gene>
    <name evidence="1" type="primary">anmK</name>
    <name evidence="2" type="ORF">IMF26_02635</name>
</gene>
<dbReference type="InterPro" id="IPR005338">
    <property type="entry name" value="Anhydro_N_Ac-Mur_kinase"/>
</dbReference>
<dbReference type="SUPFAM" id="SSF53067">
    <property type="entry name" value="Actin-like ATPase domain"/>
    <property type="match status" value="1"/>
</dbReference>
<feature type="binding site" evidence="1">
    <location>
        <begin position="3"/>
        <end position="10"/>
    </location>
    <ligand>
        <name>ATP</name>
        <dbReference type="ChEBI" id="CHEBI:30616"/>
    </ligand>
</feature>
<keyword evidence="1 2" id="KW-0418">Kinase</keyword>
<dbReference type="Gene3D" id="3.30.420.40">
    <property type="match status" value="2"/>
</dbReference>
<proteinExistence type="inferred from homology"/>